<dbReference type="GO" id="GO:0008270">
    <property type="term" value="F:zinc ion binding"/>
    <property type="evidence" value="ECO:0007669"/>
    <property type="project" value="InterPro"/>
</dbReference>
<comment type="subcellular location">
    <subcellularLocation>
        <location evidence="1">Nucleus</location>
    </subcellularLocation>
</comment>
<evidence type="ECO:0000256" key="5">
    <source>
        <dbReference type="SAM" id="MobiDB-lite"/>
    </source>
</evidence>
<name>A0A8H7W560_9HELO</name>
<keyword evidence="2" id="KW-0479">Metal-binding</keyword>
<proteinExistence type="predicted"/>
<organism evidence="7 8">
    <name type="scientific">Cadophora malorum</name>
    <dbReference type="NCBI Taxonomy" id="108018"/>
    <lineage>
        <taxon>Eukaryota</taxon>
        <taxon>Fungi</taxon>
        <taxon>Dikarya</taxon>
        <taxon>Ascomycota</taxon>
        <taxon>Pezizomycotina</taxon>
        <taxon>Leotiomycetes</taxon>
        <taxon>Helotiales</taxon>
        <taxon>Ploettnerulaceae</taxon>
        <taxon>Cadophora</taxon>
    </lineage>
</organism>
<dbReference type="AlphaFoldDB" id="A0A8H7W560"/>
<dbReference type="CDD" id="cd12148">
    <property type="entry name" value="fungal_TF_MHR"/>
    <property type="match status" value="1"/>
</dbReference>
<dbReference type="Gene3D" id="4.10.240.10">
    <property type="entry name" value="Zn(2)-C6 fungal-type DNA-binding domain"/>
    <property type="match status" value="1"/>
</dbReference>
<evidence type="ECO:0000256" key="3">
    <source>
        <dbReference type="ARBA" id="ARBA00023125"/>
    </source>
</evidence>
<sequence>MDSTTESREDMVMSMDLKADNQGSESGSTPPPMPKMQVEKGEARLSILESTRTNIAEIRCNRRKPICGKCESLGVECNYLARRTGPRRNRRLEGMLQEIFQRLDRLEGLIVTNQAAPLPSFRAQLDTPMATPSLQINHRVTFNPVLDLVNKTCQIAREQSKINPYQSAHDDLRTLFATLPQTVCELQEQLSIKRHSWERSSWSVPGDKARRWVNYWFDNVGIQSRVLHPQREFIVSVPDLLKNPHVRIDFATQIVYYNLLFSGMMYHKDQDPEQGSYARQIYCQLLSLIPEWEDEAKGSEMDFLASFFTIWVALSFSEPDLAYKMLSYACRTGTALGLFQVDHPDNVQNQVEEETPEAALDRDRTRMAFWFLLHYDCIFRLRYGTPPLIQPGTWAVKIPSVVDDMGNKMGFDPLHFIITTKITLVIMKFFEIFENDDIPPDVAPRVCTLVDEISSIAVTWRLERNAVTATDAVGRYLYVDQLLSSYINIVLLCTYRSELLQIPELRNHVMKSARGSIGLLIQMTKVELDSTFQTCMRSQWLLYSFLAIYRTILQSQDHPKRISDLESMVWLESMLDKWSDQHEEIIPFRAAINGLNTITQASIESKKASESVSPAEMSPHPMQRGPLTPGQILPPIHSLEQSGFRIYSQPQP</sequence>
<dbReference type="SMART" id="SM00906">
    <property type="entry name" value="Fungal_trans"/>
    <property type="match status" value="1"/>
</dbReference>
<protein>
    <recommendedName>
        <fullName evidence="6">Xylanolytic transcriptional activator regulatory domain-containing protein</fullName>
    </recommendedName>
</protein>
<keyword evidence="3" id="KW-0238">DNA-binding</keyword>
<dbReference type="PANTHER" id="PTHR46910:SF3">
    <property type="entry name" value="HALOTOLERANCE PROTEIN 9-RELATED"/>
    <property type="match status" value="1"/>
</dbReference>
<gene>
    <name evidence="7" type="ORF">IFR04_008821</name>
</gene>
<evidence type="ECO:0000313" key="7">
    <source>
        <dbReference type="EMBL" id="KAG4418001.1"/>
    </source>
</evidence>
<dbReference type="GO" id="GO:0000981">
    <property type="term" value="F:DNA-binding transcription factor activity, RNA polymerase II-specific"/>
    <property type="evidence" value="ECO:0007669"/>
    <property type="project" value="InterPro"/>
</dbReference>
<feature type="region of interest" description="Disordered" evidence="5">
    <location>
        <begin position="605"/>
        <end position="635"/>
    </location>
</feature>
<evidence type="ECO:0000313" key="8">
    <source>
        <dbReference type="Proteomes" id="UP000664132"/>
    </source>
</evidence>
<dbReference type="GO" id="GO:0006351">
    <property type="term" value="P:DNA-templated transcription"/>
    <property type="evidence" value="ECO:0007669"/>
    <property type="project" value="InterPro"/>
</dbReference>
<feature type="domain" description="Xylanolytic transcriptional activator regulatory" evidence="6">
    <location>
        <begin position="322"/>
        <end position="405"/>
    </location>
</feature>
<dbReference type="InterPro" id="IPR001138">
    <property type="entry name" value="Zn2Cys6_DnaBD"/>
</dbReference>
<dbReference type="Proteomes" id="UP000664132">
    <property type="component" value="Unassembled WGS sequence"/>
</dbReference>
<dbReference type="InterPro" id="IPR050987">
    <property type="entry name" value="AtrR-like"/>
</dbReference>
<dbReference type="Pfam" id="PF00172">
    <property type="entry name" value="Zn_clus"/>
    <property type="match status" value="1"/>
</dbReference>
<dbReference type="InterPro" id="IPR007219">
    <property type="entry name" value="XnlR_reg_dom"/>
</dbReference>
<evidence type="ECO:0000256" key="1">
    <source>
        <dbReference type="ARBA" id="ARBA00004123"/>
    </source>
</evidence>
<feature type="compositionally biased region" description="Basic and acidic residues" evidence="5">
    <location>
        <begin position="1"/>
        <end position="11"/>
    </location>
</feature>
<dbReference type="InterPro" id="IPR036864">
    <property type="entry name" value="Zn2-C6_fun-type_DNA-bd_sf"/>
</dbReference>
<evidence type="ECO:0000256" key="4">
    <source>
        <dbReference type="ARBA" id="ARBA00023242"/>
    </source>
</evidence>
<feature type="region of interest" description="Disordered" evidence="5">
    <location>
        <begin position="1"/>
        <end position="38"/>
    </location>
</feature>
<dbReference type="EMBL" id="JAFJYH010000139">
    <property type="protein sequence ID" value="KAG4418001.1"/>
    <property type="molecule type" value="Genomic_DNA"/>
</dbReference>
<comment type="caution">
    <text evidence="7">The sequence shown here is derived from an EMBL/GenBank/DDBJ whole genome shotgun (WGS) entry which is preliminary data.</text>
</comment>
<dbReference type="CDD" id="cd00067">
    <property type="entry name" value="GAL4"/>
    <property type="match status" value="1"/>
</dbReference>
<evidence type="ECO:0000259" key="6">
    <source>
        <dbReference type="SMART" id="SM00906"/>
    </source>
</evidence>
<accession>A0A8H7W560</accession>
<dbReference type="GO" id="GO:0005634">
    <property type="term" value="C:nucleus"/>
    <property type="evidence" value="ECO:0007669"/>
    <property type="project" value="UniProtKB-SubCell"/>
</dbReference>
<reference evidence="7" key="1">
    <citation type="submission" date="2021-02" db="EMBL/GenBank/DDBJ databases">
        <title>Genome sequence Cadophora malorum strain M34.</title>
        <authorList>
            <person name="Stefanovic E."/>
            <person name="Vu D."/>
            <person name="Scully C."/>
            <person name="Dijksterhuis J."/>
            <person name="Roader J."/>
            <person name="Houbraken J."/>
        </authorList>
    </citation>
    <scope>NUCLEOTIDE SEQUENCE</scope>
    <source>
        <strain evidence="7">M34</strain>
    </source>
</reference>
<dbReference type="OrthoDB" id="2740448at2759"/>
<keyword evidence="4" id="KW-0539">Nucleus</keyword>
<keyword evidence="8" id="KW-1185">Reference proteome</keyword>
<evidence type="ECO:0000256" key="2">
    <source>
        <dbReference type="ARBA" id="ARBA00022723"/>
    </source>
</evidence>
<dbReference type="PANTHER" id="PTHR46910">
    <property type="entry name" value="TRANSCRIPTION FACTOR PDR1"/>
    <property type="match status" value="1"/>
</dbReference>
<dbReference type="GO" id="GO:0003677">
    <property type="term" value="F:DNA binding"/>
    <property type="evidence" value="ECO:0007669"/>
    <property type="project" value="UniProtKB-KW"/>
</dbReference>